<keyword evidence="1" id="KW-0175">Coiled coil</keyword>
<dbReference type="RefSeq" id="WP_058638721.1">
    <property type="nucleotide sequence ID" value="NZ_CP019952.1"/>
</dbReference>
<dbReference type="Proteomes" id="UP000191010">
    <property type="component" value="Chromosome"/>
</dbReference>
<accession>A0AAJ0LJD1</accession>
<feature type="region of interest" description="Disordered" evidence="2">
    <location>
        <begin position="152"/>
        <end position="179"/>
    </location>
</feature>
<evidence type="ECO:0000256" key="2">
    <source>
        <dbReference type="SAM" id="MobiDB-lite"/>
    </source>
</evidence>
<evidence type="ECO:0000313" key="3">
    <source>
        <dbReference type="EMBL" id="AQW66803.1"/>
    </source>
</evidence>
<feature type="compositionally biased region" description="Polar residues" evidence="2">
    <location>
        <begin position="165"/>
        <end position="179"/>
    </location>
</feature>
<evidence type="ECO:0000313" key="4">
    <source>
        <dbReference type="EMBL" id="KTT17373.1"/>
    </source>
</evidence>
<keyword evidence="6" id="KW-1185">Reference proteome</keyword>
<dbReference type="EMBL" id="CP019952">
    <property type="protein sequence ID" value="AQW66803.1"/>
    <property type="molecule type" value="Genomic_DNA"/>
</dbReference>
<dbReference type="AlphaFoldDB" id="A0AAJ0LJD1"/>
<dbReference type="EMBL" id="LDSN01000030">
    <property type="protein sequence ID" value="KTT17373.1"/>
    <property type="molecule type" value="Genomic_DNA"/>
</dbReference>
<dbReference type="NCBIfam" id="NF042916">
    <property type="entry name" value="IncP_KfrC_dom"/>
    <property type="match status" value="1"/>
</dbReference>
<evidence type="ECO:0000313" key="5">
    <source>
        <dbReference type="Proteomes" id="UP000071644"/>
    </source>
</evidence>
<proteinExistence type="predicted"/>
<evidence type="ECO:0000256" key="1">
    <source>
        <dbReference type="SAM" id="Coils"/>
    </source>
</evidence>
<gene>
    <name evidence="3" type="ORF">B2J77_00450</name>
    <name evidence="4" type="ORF">NS96R_12060</name>
</gene>
<reference evidence="3 6" key="2">
    <citation type="submission" date="2017-02" db="EMBL/GenBank/DDBJ databases">
        <authorList>
            <person name="Guo L."/>
        </authorList>
    </citation>
    <scope>NUCLEOTIDE SEQUENCE [LARGE SCALE GENOMIC DNA]</scope>
    <source>
        <strain evidence="3 6">PRS09-11288</strain>
    </source>
</reference>
<feature type="coiled-coil region" evidence="1">
    <location>
        <begin position="50"/>
        <end position="119"/>
    </location>
</feature>
<reference evidence="4 5" key="1">
    <citation type="journal article" date="2016" name="Front. Microbiol.">
        <title>Genomic Resource of Rice Seed Associated Bacteria.</title>
        <authorList>
            <person name="Midha S."/>
            <person name="Bansal K."/>
            <person name="Sharma S."/>
            <person name="Kumar N."/>
            <person name="Patil P.P."/>
            <person name="Chaudhry V."/>
            <person name="Patil P.B."/>
        </authorList>
    </citation>
    <scope>NUCLEOTIDE SEQUENCE [LARGE SCALE GENOMIC DNA]</scope>
    <source>
        <strain evidence="4 5">NS96</strain>
    </source>
</reference>
<dbReference type="Proteomes" id="UP000071644">
    <property type="component" value="Unassembled WGS sequence"/>
</dbReference>
<feature type="compositionally biased region" description="Basic and acidic residues" evidence="2">
    <location>
        <begin position="154"/>
        <end position="164"/>
    </location>
</feature>
<sequence length="179" mass="20072">MKMPTPINPPADDAGQGIEAQVQALAAEQAALLQGSSVQARYDQALGELVEQKADQAGALEQRLENMLDRQQAQLQQNMASRPGMIALPSTRAAWEQANQRCQARLQQLQARLERVQDLHHGMGLYSPRIEEMAARQLRAQQPELVEQWSLQRQAERSLTETQRRSLTQELSRGRTPSP</sequence>
<evidence type="ECO:0000313" key="6">
    <source>
        <dbReference type="Proteomes" id="UP000191010"/>
    </source>
</evidence>
<evidence type="ECO:0008006" key="7">
    <source>
        <dbReference type="Google" id="ProtNLM"/>
    </source>
</evidence>
<name>A0AAJ0LJD1_9PSED</name>
<dbReference type="InterPro" id="IPR050043">
    <property type="entry name" value="KfrC-like_dom"/>
</dbReference>
<protein>
    <recommendedName>
        <fullName evidence="7">Conjugal transfer protein</fullName>
    </recommendedName>
</protein>
<organism evidence="4 5">
    <name type="scientific">Pseudomonas parafulva</name>
    <dbReference type="NCBI Taxonomy" id="157782"/>
    <lineage>
        <taxon>Bacteria</taxon>
        <taxon>Pseudomonadati</taxon>
        <taxon>Pseudomonadota</taxon>
        <taxon>Gammaproteobacteria</taxon>
        <taxon>Pseudomonadales</taxon>
        <taxon>Pseudomonadaceae</taxon>
        <taxon>Pseudomonas</taxon>
    </lineage>
</organism>